<evidence type="ECO:0000256" key="1">
    <source>
        <dbReference type="SAM" id="MobiDB-lite"/>
    </source>
</evidence>
<dbReference type="Pfam" id="PF00651">
    <property type="entry name" value="BTB"/>
    <property type="match status" value="1"/>
</dbReference>
<dbReference type="OMA" id="PFHEASG"/>
<feature type="region of interest" description="Disordered" evidence="1">
    <location>
        <begin position="1"/>
        <end position="45"/>
    </location>
</feature>
<feature type="region of interest" description="Disordered" evidence="1">
    <location>
        <begin position="164"/>
        <end position="197"/>
    </location>
</feature>
<dbReference type="AlphaFoldDB" id="A0A9J6GHV3"/>
<dbReference type="CDD" id="cd18186">
    <property type="entry name" value="BTB_POZ_ZBTB_KLHL-like"/>
    <property type="match status" value="1"/>
</dbReference>
<sequence>MLRKLSLHRVTSKARGSEEGPRAQDSPRQLKAPDATDSAQLSQSTTLQEFEDQSIEDGSEDFSHIASLLQTFSSISGPAGKVRQVANRRKTVCPMVLPDIPEKISLEDWSVKACCIEDIVYPSARNSSYLTSSTFAAFTDQASCADESRSSLFPSSFTGSSSTLSLSADEDSFRGTASQQDKKTRHSQRRMDRAAGLQCRRNENPDIVVLLGGTRFPCHRALLSVHSQYFHEILAANPHIQKEKSASPGTDTTVNTARAAQDFPLGEESGCQHREAVFLQREPAF</sequence>
<evidence type="ECO:0000313" key="4">
    <source>
        <dbReference type="Proteomes" id="UP000821853"/>
    </source>
</evidence>
<dbReference type="EMBL" id="JABSTR010000006">
    <property type="protein sequence ID" value="KAH9374136.1"/>
    <property type="molecule type" value="Genomic_DNA"/>
</dbReference>
<evidence type="ECO:0000313" key="3">
    <source>
        <dbReference type="EMBL" id="KAH9374136.1"/>
    </source>
</evidence>
<dbReference type="SUPFAM" id="SSF54695">
    <property type="entry name" value="POZ domain"/>
    <property type="match status" value="1"/>
</dbReference>
<feature type="compositionally biased region" description="Basic residues" evidence="1">
    <location>
        <begin position="1"/>
        <end position="12"/>
    </location>
</feature>
<feature type="domain" description="BTB" evidence="2">
    <location>
        <begin position="205"/>
        <end position="237"/>
    </location>
</feature>
<dbReference type="OrthoDB" id="6434573at2759"/>
<gene>
    <name evidence="3" type="ORF">HPB48_005405</name>
</gene>
<proteinExistence type="predicted"/>
<dbReference type="PROSITE" id="PS50097">
    <property type="entry name" value="BTB"/>
    <property type="match status" value="1"/>
</dbReference>
<dbReference type="VEuPathDB" id="VectorBase:HLOH_050647"/>
<keyword evidence="4" id="KW-1185">Reference proteome</keyword>
<name>A0A9J6GHV3_HAELO</name>
<protein>
    <recommendedName>
        <fullName evidence="2">BTB domain-containing protein</fullName>
    </recommendedName>
</protein>
<dbReference type="InterPro" id="IPR011333">
    <property type="entry name" value="SKP1/BTB/POZ_sf"/>
</dbReference>
<comment type="caution">
    <text evidence="3">The sequence shown here is derived from an EMBL/GenBank/DDBJ whole genome shotgun (WGS) entry which is preliminary data.</text>
</comment>
<dbReference type="InterPro" id="IPR000210">
    <property type="entry name" value="BTB/POZ_dom"/>
</dbReference>
<evidence type="ECO:0000259" key="2">
    <source>
        <dbReference type="PROSITE" id="PS50097"/>
    </source>
</evidence>
<dbReference type="Proteomes" id="UP000821853">
    <property type="component" value="Chromosome 4"/>
</dbReference>
<dbReference type="Gene3D" id="3.30.710.10">
    <property type="entry name" value="Potassium Channel Kv1.1, Chain A"/>
    <property type="match status" value="1"/>
</dbReference>
<accession>A0A9J6GHV3</accession>
<organism evidence="3 4">
    <name type="scientific">Haemaphysalis longicornis</name>
    <name type="common">Bush tick</name>
    <dbReference type="NCBI Taxonomy" id="44386"/>
    <lineage>
        <taxon>Eukaryota</taxon>
        <taxon>Metazoa</taxon>
        <taxon>Ecdysozoa</taxon>
        <taxon>Arthropoda</taxon>
        <taxon>Chelicerata</taxon>
        <taxon>Arachnida</taxon>
        <taxon>Acari</taxon>
        <taxon>Parasitiformes</taxon>
        <taxon>Ixodida</taxon>
        <taxon>Ixodoidea</taxon>
        <taxon>Ixodidae</taxon>
        <taxon>Haemaphysalinae</taxon>
        <taxon>Haemaphysalis</taxon>
    </lineage>
</organism>
<reference evidence="3 4" key="1">
    <citation type="journal article" date="2020" name="Cell">
        <title>Large-Scale Comparative Analyses of Tick Genomes Elucidate Their Genetic Diversity and Vector Capacities.</title>
        <authorList>
            <consortium name="Tick Genome and Microbiome Consortium (TIGMIC)"/>
            <person name="Jia N."/>
            <person name="Wang J."/>
            <person name="Shi W."/>
            <person name="Du L."/>
            <person name="Sun Y."/>
            <person name="Zhan W."/>
            <person name="Jiang J.F."/>
            <person name="Wang Q."/>
            <person name="Zhang B."/>
            <person name="Ji P."/>
            <person name="Bell-Sakyi L."/>
            <person name="Cui X.M."/>
            <person name="Yuan T.T."/>
            <person name="Jiang B.G."/>
            <person name="Yang W.F."/>
            <person name="Lam T.T."/>
            <person name="Chang Q.C."/>
            <person name="Ding S.J."/>
            <person name="Wang X.J."/>
            <person name="Zhu J.G."/>
            <person name="Ruan X.D."/>
            <person name="Zhao L."/>
            <person name="Wei J.T."/>
            <person name="Ye R.Z."/>
            <person name="Que T.C."/>
            <person name="Du C.H."/>
            <person name="Zhou Y.H."/>
            <person name="Cheng J.X."/>
            <person name="Dai P.F."/>
            <person name="Guo W.B."/>
            <person name="Han X.H."/>
            <person name="Huang E.J."/>
            <person name="Li L.F."/>
            <person name="Wei W."/>
            <person name="Gao Y.C."/>
            <person name="Liu J.Z."/>
            <person name="Shao H.Z."/>
            <person name="Wang X."/>
            <person name="Wang C.C."/>
            <person name="Yang T.C."/>
            <person name="Huo Q.B."/>
            <person name="Li W."/>
            <person name="Chen H.Y."/>
            <person name="Chen S.E."/>
            <person name="Zhou L.G."/>
            <person name="Ni X.B."/>
            <person name="Tian J.H."/>
            <person name="Sheng Y."/>
            <person name="Liu T."/>
            <person name="Pan Y.S."/>
            <person name="Xia L.Y."/>
            <person name="Li J."/>
            <person name="Zhao F."/>
            <person name="Cao W.C."/>
        </authorList>
    </citation>
    <scope>NUCLEOTIDE SEQUENCE [LARGE SCALE GENOMIC DNA]</scope>
    <source>
        <strain evidence="3">HaeL-2018</strain>
    </source>
</reference>